<keyword evidence="4" id="KW-1185">Reference proteome</keyword>
<evidence type="ECO:0000259" key="2">
    <source>
        <dbReference type="Pfam" id="PF19259"/>
    </source>
</evidence>
<comment type="caution">
    <text evidence="3">The sequence shown here is derived from an EMBL/GenBank/DDBJ whole genome shotgun (WGS) entry which is preliminary data.</text>
</comment>
<evidence type="ECO:0000256" key="1">
    <source>
        <dbReference type="SAM" id="MobiDB-lite"/>
    </source>
</evidence>
<proteinExistence type="predicted"/>
<feature type="region of interest" description="Disordered" evidence="1">
    <location>
        <begin position="1"/>
        <end position="20"/>
    </location>
</feature>
<dbReference type="EMBL" id="BQNB010010241">
    <property type="protein sequence ID" value="GJS74588.1"/>
    <property type="molecule type" value="Genomic_DNA"/>
</dbReference>
<evidence type="ECO:0000313" key="3">
    <source>
        <dbReference type="EMBL" id="GJS74588.1"/>
    </source>
</evidence>
<accession>A0ABQ4YBQ6</accession>
<evidence type="ECO:0000313" key="4">
    <source>
        <dbReference type="Proteomes" id="UP001151760"/>
    </source>
</evidence>
<reference evidence="3" key="2">
    <citation type="submission" date="2022-01" db="EMBL/GenBank/DDBJ databases">
        <authorList>
            <person name="Yamashiro T."/>
            <person name="Shiraishi A."/>
            <person name="Satake H."/>
            <person name="Nakayama K."/>
        </authorList>
    </citation>
    <scope>NUCLEOTIDE SEQUENCE</scope>
</reference>
<gene>
    <name evidence="3" type="ORF">Tco_0707429</name>
</gene>
<reference evidence="3" key="1">
    <citation type="journal article" date="2022" name="Int. J. Mol. Sci.">
        <title>Draft Genome of Tanacetum Coccineum: Genomic Comparison of Closely Related Tanacetum-Family Plants.</title>
        <authorList>
            <person name="Yamashiro T."/>
            <person name="Shiraishi A."/>
            <person name="Nakayama K."/>
            <person name="Satake H."/>
        </authorList>
    </citation>
    <scope>NUCLEOTIDE SEQUENCE</scope>
</reference>
<dbReference type="InterPro" id="IPR045358">
    <property type="entry name" value="Ty3_capsid"/>
</dbReference>
<sequence>MVATRSTDNGGNGQGSMLTGTNTVESQLTTMMNLINRLTETVTALEGRMNSGEGTSHRREQLGGQNGGNNSGTYGRLIKVEFPKFEGEDVIGWLYRVNKFFEMDQIGDDAQKLRLVSMHVFGKALNWHKQFMGKFGEVVTWGVYETHIKKRFESVFEDPMVELKNLKQTTSVQVYQDYFEELLNKVELNEPYAISLFIGGLKEDIAYAVRMFKPTSLIDVFNLSKLQEASNSVAKIRHTPVLTTPKGNGISNNVHRNGGFVPRNVNNAMPNRPFKKLTQQELEEKRAKHLCFFCDQKYTPGHKCSGQMYSLEVVASEEMFEEDDDCVLTEQGVVNTIEEEELVSPQISFNVMTRVTSYQTMRVRGYVGKQLLHILVDSGSTHNFLDLSAARSCQWTSDVKHV</sequence>
<feature type="region of interest" description="Disordered" evidence="1">
    <location>
        <begin position="49"/>
        <end position="70"/>
    </location>
</feature>
<protein>
    <submittedName>
        <fullName evidence="3">Retrotransposable element Tf2</fullName>
    </submittedName>
</protein>
<dbReference type="Proteomes" id="UP001151760">
    <property type="component" value="Unassembled WGS sequence"/>
</dbReference>
<organism evidence="3 4">
    <name type="scientific">Tanacetum coccineum</name>
    <dbReference type="NCBI Taxonomy" id="301880"/>
    <lineage>
        <taxon>Eukaryota</taxon>
        <taxon>Viridiplantae</taxon>
        <taxon>Streptophyta</taxon>
        <taxon>Embryophyta</taxon>
        <taxon>Tracheophyta</taxon>
        <taxon>Spermatophyta</taxon>
        <taxon>Magnoliopsida</taxon>
        <taxon>eudicotyledons</taxon>
        <taxon>Gunneridae</taxon>
        <taxon>Pentapetalae</taxon>
        <taxon>asterids</taxon>
        <taxon>campanulids</taxon>
        <taxon>Asterales</taxon>
        <taxon>Asteraceae</taxon>
        <taxon>Asteroideae</taxon>
        <taxon>Anthemideae</taxon>
        <taxon>Anthemidinae</taxon>
        <taxon>Tanacetum</taxon>
    </lineage>
</organism>
<feature type="domain" description="Ty3 transposon capsid-like protein" evidence="2">
    <location>
        <begin position="101"/>
        <end position="228"/>
    </location>
</feature>
<dbReference type="Pfam" id="PF19259">
    <property type="entry name" value="Ty3_capsid"/>
    <property type="match status" value="1"/>
</dbReference>
<name>A0ABQ4YBQ6_9ASTR</name>